<dbReference type="EMBL" id="LVLJ01001809">
    <property type="protein sequence ID" value="OAE27887.1"/>
    <property type="molecule type" value="Genomic_DNA"/>
</dbReference>
<gene>
    <name evidence="2" type="ORF">AXG93_2334s1110</name>
</gene>
<comment type="caution">
    <text evidence="2">The sequence shown here is derived from an EMBL/GenBank/DDBJ whole genome shotgun (WGS) entry which is preliminary data.</text>
</comment>
<name>A0A176W4D3_MARPO</name>
<proteinExistence type="predicted"/>
<evidence type="ECO:0000313" key="3">
    <source>
        <dbReference type="Proteomes" id="UP000077202"/>
    </source>
</evidence>
<reference evidence="2" key="1">
    <citation type="submission" date="2016-03" db="EMBL/GenBank/DDBJ databases">
        <title>Mechanisms controlling the formation of the plant cell surface in tip-growing cells are functionally conserved among land plants.</title>
        <authorList>
            <person name="Honkanen S."/>
            <person name="Jones V.A."/>
            <person name="Morieri G."/>
            <person name="Champion C."/>
            <person name="Hetherington A.J."/>
            <person name="Kelly S."/>
            <person name="Saint-Marcoux D."/>
            <person name="Proust H."/>
            <person name="Prescott H."/>
            <person name="Dolan L."/>
        </authorList>
    </citation>
    <scope>NUCLEOTIDE SEQUENCE [LARGE SCALE GENOMIC DNA]</scope>
    <source>
        <tissue evidence="2">Whole gametophyte</tissue>
    </source>
</reference>
<feature type="region of interest" description="Disordered" evidence="1">
    <location>
        <begin position="12"/>
        <end position="40"/>
    </location>
</feature>
<sequence length="89" mass="9416">MIRKVPSIELVSVSSGPGSTGDGIPSHMEDISVGPYPPDGTLCNFNPRSGGHGRFSEYDQLQMFFTSEMEAAAAGADLLELQLNAGWTA</sequence>
<organism evidence="2 3">
    <name type="scientific">Marchantia polymorpha subsp. ruderalis</name>
    <dbReference type="NCBI Taxonomy" id="1480154"/>
    <lineage>
        <taxon>Eukaryota</taxon>
        <taxon>Viridiplantae</taxon>
        <taxon>Streptophyta</taxon>
        <taxon>Embryophyta</taxon>
        <taxon>Marchantiophyta</taxon>
        <taxon>Marchantiopsida</taxon>
        <taxon>Marchantiidae</taxon>
        <taxon>Marchantiales</taxon>
        <taxon>Marchantiaceae</taxon>
        <taxon>Marchantia</taxon>
    </lineage>
</organism>
<accession>A0A176W4D3</accession>
<keyword evidence="3" id="KW-1185">Reference proteome</keyword>
<evidence type="ECO:0000256" key="1">
    <source>
        <dbReference type="SAM" id="MobiDB-lite"/>
    </source>
</evidence>
<dbReference type="AlphaFoldDB" id="A0A176W4D3"/>
<dbReference type="Proteomes" id="UP000077202">
    <property type="component" value="Unassembled WGS sequence"/>
</dbReference>
<protein>
    <submittedName>
        <fullName evidence="2">Uncharacterized protein</fullName>
    </submittedName>
</protein>
<evidence type="ECO:0000313" key="2">
    <source>
        <dbReference type="EMBL" id="OAE27887.1"/>
    </source>
</evidence>